<dbReference type="PANTHER" id="PTHR32322:SF2">
    <property type="entry name" value="EAMA DOMAIN-CONTAINING PROTEIN"/>
    <property type="match status" value="1"/>
</dbReference>
<feature type="transmembrane region" description="Helical" evidence="6">
    <location>
        <begin position="399"/>
        <end position="422"/>
    </location>
</feature>
<feature type="domain" description="EamA" evidence="7">
    <location>
        <begin position="346"/>
        <end position="473"/>
    </location>
</feature>
<feature type="transmembrane region" description="Helical" evidence="6">
    <location>
        <begin position="234"/>
        <end position="256"/>
    </location>
</feature>
<evidence type="ECO:0000256" key="1">
    <source>
        <dbReference type="ARBA" id="ARBA00004141"/>
    </source>
</evidence>
<evidence type="ECO:0000256" key="2">
    <source>
        <dbReference type="ARBA" id="ARBA00007362"/>
    </source>
</evidence>
<dbReference type="Pfam" id="PF00892">
    <property type="entry name" value="EamA"/>
    <property type="match status" value="1"/>
</dbReference>
<evidence type="ECO:0000256" key="6">
    <source>
        <dbReference type="SAM" id="Phobius"/>
    </source>
</evidence>
<protein>
    <submittedName>
        <fullName evidence="8">Transporter, drug/metabolite exporter family</fullName>
    </submittedName>
</protein>
<feature type="transmembrane region" description="Helical" evidence="6">
    <location>
        <begin position="375"/>
        <end position="393"/>
    </location>
</feature>
<evidence type="ECO:0000256" key="3">
    <source>
        <dbReference type="ARBA" id="ARBA00022692"/>
    </source>
</evidence>
<feature type="transmembrane region" description="Helical" evidence="6">
    <location>
        <begin position="460"/>
        <end position="480"/>
    </location>
</feature>
<dbReference type="InterPro" id="IPR037185">
    <property type="entry name" value="EmrE-like"/>
</dbReference>
<dbReference type="Proteomes" id="UP000007953">
    <property type="component" value="Chromosome"/>
</dbReference>
<dbReference type="InterPro" id="IPR050638">
    <property type="entry name" value="AA-Vitamin_Transporters"/>
</dbReference>
<keyword evidence="4 6" id="KW-1133">Transmembrane helix</keyword>
<comment type="similarity">
    <text evidence="2">Belongs to the EamA transporter family.</text>
</comment>
<dbReference type="PATRIC" id="fig|1031711.3.peg.689"/>
<evidence type="ECO:0000313" key="8">
    <source>
        <dbReference type="EMBL" id="AEG68009.1"/>
    </source>
</evidence>
<feature type="transmembrane region" description="Helical" evidence="6">
    <location>
        <begin position="319"/>
        <end position="339"/>
    </location>
</feature>
<feature type="transmembrane region" description="Helical" evidence="6">
    <location>
        <begin position="268"/>
        <end position="288"/>
    </location>
</feature>
<evidence type="ECO:0000313" key="9">
    <source>
        <dbReference type="Proteomes" id="UP000007953"/>
    </source>
</evidence>
<dbReference type="HOGENOM" id="CLU_558801_0_0_4"/>
<dbReference type="GO" id="GO:0016020">
    <property type="term" value="C:membrane"/>
    <property type="evidence" value="ECO:0007669"/>
    <property type="project" value="UniProtKB-SubCell"/>
</dbReference>
<accession>F6FY51</accession>
<organism evidence="8 9">
    <name type="scientific">Ralstonia solanacearum (strain Po82)</name>
    <dbReference type="NCBI Taxonomy" id="1031711"/>
    <lineage>
        <taxon>Bacteria</taxon>
        <taxon>Pseudomonadati</taxon>
        <taxon>Pseudomonadota</taxon>
        <taxon>Betaproteobacteria</taxon>
        <taxon>Burkholderiales</taxon>
        <taxon>Burkholderiaceae</taxon>
        <taxon>Ralstonia</taxon>
        <taxon>Ralstonia solanacearum species complex</taxon>
    </lineage>
</organism>
<keyword evidence="5 6" id="KW-0472">Membrane</keyword>
<dbReference type="EMBL" id="CP002819">
    <property type="protein sequence ID" value="AEG68009.1"/>
    <property type="molecule type" value="Genomic_DNA"/>
</dbReference>
<dbReference type="AlphaFoldDB" id="F6FY51"/>
<proteinExistence type="inferred from homology"/>
<dbReference type="PANTHER" id="PTHR32322">
    <property type="entry name" value="INNER MEMBRANE TRANSPORTER"/>
    <property type="match status" value="1"/>
</dbReference>
<feature type="transmembrane region" description="Helical" evidence="6">
    <location>
        <begin position="434"/>
        <end position="454"/>
    </location>
</feature>
<comment type="subcellular location">
    <subcellularLocation>
        <location evidence="1">Membrane</location>
        <topology evidence="1">Multi-pass membrane protein</topology>
    </subcellularLocation>
</comment>
<evidence type="ECO:0000256" key="5">
    <source>
        <dbReference type="ARBA" id="ARBA00023136"/>
    </source>
</evidence>
<reference evidence="8 9" key="1">
    <citation type="journal article" date="2011" name="J. Bacteriol.">
        <title>Complete genome sequence of the plant pathogen Ralstonia solanacearum strain Po82.</title>
        <authorList>
            <person name="Xu J."/>
            <person name="Zheng H.J."/>
            <person name="Liu L."/>
            <person name="Pan Z.C."/>
            <person name="Prior P."/>
            <person name="Tang B."/>
            <person name="Xu J.S."/>
            <person name="Zhang H."/>
            <person name="Tian Q."/>
            <person name="Zhang L.Q."/>
            <person name="Feng J."/>
        </authorList>
    </citation>
    <scope>NUCLEOTIDE SEQUENCE [LARGE SCALE GENOMIC DNA]</scope>
    <source>
        <strain evidence="8 9">Po82</strain>
    </source>
</reference>
<gene>
    <name evidence="8" type="ordered locus">RSPO_c00707</name>
</gene>
<feature type="transmembrane region" description="Helical" evidence="6">
    <location>
        <begin position="294"/>
        <end position="312"/>
    </location>
</feature>
<dbReference type="SUPFAM" id="SSF103481">
    <property type="entry name" value="Multidrug resistance efflux transporter EmrE"/>
    <property type="match status" value="1"/>
</dbReference>
<dbReference type="InterPro" id="IPR000620">
    <property type="entry name" value="EamA_dom"/>
</dbReference>
<dbReference type="Gene3D" id="1.10.3730.20">
    <property type="match status" value="1"/>
</dbReference>
<feature type="transmembrane region" description="Helical" evidence="6">
    <location>
        <begin position="345"/>
        <end position="363"/>
    </location>
</feature>
<dbReference type="eggNOG" id="COG5006">
    <property type="taxonomic scope" value="Bacteria"/>
</dbReference>
<sequence>MHDEVALEAAHVVVGNEHAPREGVVSLHRGGIDRQQEIRLAGNLVARQHLGLGAHLALEIAQRGAVLAVQLDPHEYRQRAADAHPVHQGDLPQQDALRAHLGDAPLAGRHRHVHALGQRAQRQRGVVLQQVQQLDIAPVEWHGDGLRVELDPSIFSQNFEKNHAASRPLRNFFSASAAMLGRSPFAAPHMSTPSSLAPTSSAGHPSLWMPVLALVGAMASVCVGNAFAKTLFPALGAAGTVTYRITIGAMILLALWRPWRLRLHRRDAGRIALYGVTLACMNLLFYLSLARLPIGIAIAIEFAGPLVLAVALSRRALDFVWIGLAVAGLLILTVGDRAVGQIDPVGAAYALAAGVCWALYIVTGKNVGALPAGQATSLGMAAGALFAIPFGVVHAGPALLAPSLMVAGLGLGVLSSAIPYSLEMVALKHLPGRTFSVLLSLEPAIGALAGAMVLHEQLSARQWVAIAAIIAASAGCAVTARSRRAADA</sequence>
<keyword evidence="3 6" id="KW-0812">Transmembrane</keyword>
<evidence type="ECO:0000259" key="7">
    <source>
        <dbReference type="Pfam" id="PF00892"/>
    </source>
</evidence>
<dbReference type="KEGG" id="rsn:RSPO_c00707"/>
<evidence type="ECO:0000256" key="4">
    <source>
        <dbReference type="ARBA" id="ARBA00022989"/>
    </source>
</evidence>
<name>F6FY51_RALS8</name>